<dbReference type="Proteomes" id="UP001148018">
    <property type="component" value="Unassembled WGS sequence"/>
</dbReference>
<protein>
    <submittedName>
        <fullName evidence="2">Uncharacterized protein</fullName>
    </submittedName>
</protein>
<feature type="compositionally biased region" description="Gly residues" evidence="1">
    <location>
        <begin position="36"/>
        <end position="45"/>
    </location>
</feature>
<evidence type="ECO:0000313" key="2">
    <source>
        <dbReference type="EMBL" id="KAJ3581118.1"/>
    </source>
</evidence>
<dbReference type="AlphaFoldDB" id="A0A9Q0D547"/>
<evidence type="ECO:0000256" key="1">
    <source>
        <dbReference type="SAM" id="MobiDB-lite"/>
    </source>
</evidence>
<feature type="region of interest" description="Disordered" evidence="1">
    <location>
        <begin position="27"/>
        <end position="56"/>
    </location>
</feature>
<gene>
    <name evidence="2" type="ORF">NHX12_017027</name>
</gene>
<keyword evidence="3" id="KW-1185">Reference proteome</keyword>
<accession>A0A9Q0D547</accession>
<name>A0A9Q0D547_9TELE</name>
<organism evidence="2 3">
    <name type="scientific">Muraenolepis orangiensis</name>
    <name type="common">Patagonian moray cod</name>
    <dbReference type="NCBI Taxonomy" id="630683"/>
    <lineage>
        <taxon>Eukaryota</taxon>
        <taxon>Metazoa</taxon>
        <taxon>Chordata</taxon>
        <taxon>Craniata</taxon>
        <taxon>Vertebrata</taxon>
        <taxon>Euteleostomi</taxon>
        <taxon>Actinopterygii</taxon>
        <taxon>Neopterygii</taxon>
        <taxon>Teleostei</taxon>
        <taxon>Neoteleostei</taxon>
        <taxon>Acanthomorphata</taxon>
        <taxon>Zeiogadaria</taxon>
        <taxon>Gadariae</taxon>
        <taxon>Gadiformes</taxon>
        <taxon>Muraenolepidoidei</taxon>
        <taxon>Muraenolepididae</taxon>
        <taxon>Muraenolepis</taxon>
    </lineage>
</organism>
<reference evidence="2" key="1">
    <citation type="submission" date="2022-07" db="EMBL/GenBank/DDBJ databases">
        <title>Chromosome-level genome of Muraenolepis orangiensis.</title>
        <authorList>
            <person name="Kim J."/>
        </authorList>
    </citation>
    <scope>NUCLEOTIDE SEQUENCE</scope>
    <source>
        <strain evidence="2">KU_S4_2022</strain>
        <tissue evidence="2">Muscle</tissue>
    </source>
</reference>
<feature type="non-terminal residue" evidence="2">
    <location>
        <position position="1"/>
    </location>
</feature>
<sequence length="56" mass="5637">MVCNSSSSSQLQQVNSSTLHLEHNLTTLSLLPGQRGPVGGTGLPGTPGTHGEKGAP</sequence>
<proteinExistence type="predicted"/>
<comment type="caution">
    <text evidence="2">The sequence shown here is derived from an EMBL/GenBank/DDBJ whole genome shotgun (WGS) entry which is preliminary data.</text>
</comment>
<dbReference type="EMBL" id="JANIIK010003655">
    <property type="protein sequence ID" value="KAJ3581118.1"/>
    <property type="molecule type" value="Genomic_DNA"/>
</dbReference>
<evidence type="ECO:0000313" key="3">
    <source>
        <dbReference type="Proteomes" id="UP001148018"/>
    </source>
</evidence>